<dbReference type="SUPFAM" id="SSF53474">
    <property type="entry name" value="alpha/beta-Hydrolases"/>
    <property type="match status" value="1"/>
</dbReference>
<comment type="caution">
    <text evidence="4">The sequence shown here is derived from an EMBL/GenBank/DDBJ whole genome shotgun (WGS) entry which is preliminary data.</text>
</comment>
<evidence type="ECO:0000313" key="5">
    <source>
        <dbReference type="Proteomes" id="UP000256541"/>
    </source>
</evidence>
<protein>
    <submittedName>
        <fullName evidence="4">Alpha/beta hydrolase</fullName>
    </submittedName>
</protein>
<dbReference type="OrthoDB" id="9803828at2"/>
<dbReference type="AlphaFoldDB" id="A0A3E0VTM5"/>
<dbReference type="Pfam" id="PF07859">
    <property type="entry name" value="Abhydrolase_3"/>
    <property type="match status" value="1"/>
</dbReference>
<proteinExistence type="inferred from homology"/>
<evidence type="ECO:0000259" key="3">
    <source>
        <dbReference type="Pfam" id="PF07859"/>
    </source>
</evidence>
<organism evidence="4 5">
    <name type="scientific">Subtercola boreus</name>
    <dbReference type="NCBI Taxonomy" id="120213"/>
    <lineage>
        <taxon>Bacteria</taxon>
        <taxon>Bacillati</taxon>
        <taxon>Actinomycetota</taxon>
        <taxon>Actinomycetes</taxon>
        <taxon>Micrococcales</taxon>
        <taxon>Microbacteriaceae</taxon>
        <taxon>Subtercola</taxon>
    </lineage>
</organism>
<dbReference type="InterPro" id="IPR013094">
    <property type="entry name" value="AB_hydrolase_3"/>
</dbReference>
<evidence type="ECO:0000313" key="4">
    <source>
        <dbReference type="EMBL" id="RFA12247.1"/>
    </source>
</evidence>
<evidence type="ECO:0000256" key="2">
    <source>
        <dbReference type="ARBA" id="ARBA00022801"/>
    </source>
</evidence>
<comment type="similarity">
    <text evidence="1">Belongs to the 'GDXG' lipolytic enzyme family.</text>
</comment>
<dbReference type="Gene3D" id="3.40.50.1820">
    <property type="entry name" value="alpha/beta hydrolase"/>
    <property type="match status" value="1"/>
</dbReference>
<feature type="domain" description="Alpha/beta hydrolase fold-3" evidence="3">
    <location>
        <begin position="70"/>
        <end position="270"/>
    </location>
</feature>
<name>A0A3E0VTM5_9MICO</name>
<dbReference type="InterPro" id="IPR050300">
    <property type="entry name" value="GDXG_lipolytic_enzyme"/>
</dbReference>
<dbReference type="PANTHER" id="PTHR48081">
    <property type="entry name" value="AB HYDROLASE SUPERFAMILY PROTEIN C4A8.06C"/>
    <property type="match status" value="1"/>
</dbReference>
<accession>A0A3E0VTM5</accession>
<dbReference type="Proteomes" id="UP000256541">
    <property type="component" value="Unassembled WGS sequence"/>
</dbReference>
<dbReference type="GO" id="GO:0004806">
    <property type="term" value="F:triacylglycerol lipase activity"/>
    <property type="evidence" value="ECO:0007669"/>
    <property type="project" value="TreeGrafter"/>
</dbReference>
<dbReference type="EMBL" id="NBXB01000043">
    <property type="protein sequence ID" value="RFA12247.1"/>
    <property type="molecule type" value="Genomic_DNA"/>
</dbReference>
<gene>
    <name evidence="4" type="ORF">B7R22_16600</name>
</gene>
<sequence>MSQEQRDLINAIMTNSPLDLGGELIEQRTILHQMLTSHPLPDDVSSAPIMLGGVPALSIDITGQASHGTILFFHGGVFAMGSAEASVGLACDLGRRAHMRVITVDYRLAPEHPYPAATDDAFAAYQALVATGDAGQITIAGESAGGNLAVITLLAIRDAGLPVPSACVVLSPWTDLAVTGDSSITKAAADPALTPSALRIRARDYLGELDPSSGAVSPIYADLTGLPPLLIQVGSNEILLDDAVRLAAIAAAADVRVILDITPEVPHVFQAFSALLDEGDDALDRAAAFLRSNTTTLV</sequence>
<dbReference type="InterPro" id="IPR029058">
    <property type="entry name" value="AB_hydrolase_fold"/>
</dbReference>
<evidence type="ECO:0000256" key="1">
    <source>
        <dbReference type="ARBA" id="ARBA00010515"/>
    </source>
</evidence>
<keyword evidence="2 4" id="KW-0378">Hydrolase</keyword>
<dbReference type="PANTHER" id="PTHR48081:SF30">
    <property type="entry name" value="ACETYL-HYDROLASE LIPR-RELATED"/>
    <property type="match status" value="1"/>
</dbReference>
<reference evidence="4 5" key="1">
    <citation type="submission" date="2017-04" db="EMBL/GenBank/DDBJ databases">
        <title>Comparative genome analysis of Subtercola boreus.</title>
        <authorList>
            <person name="Cho Y.-J."/>
            <person name="Cho A."/>
            <person name="Kim O.-S."/>
            <person name="Lee J.-I."/>
        </authorList>
    </citation>
    <scope>NUCLEOTIDE SEQUENCE [LARGE SCALE GENOMIC DNA]</scope>
    <source>
        <strain evidence="4 5">P27479</strain>
    </source>
</reference>